<dbReference type="GO" id="GO:0005741">
    <property type="term" value="C:mitochondrial outer membrane"/>
    <property type="evidence" value="ECO:0000318"/>
    <property type="project" value="GO_Central"/>
</dbReference>
<sequence>MKSGTEYYESMNNLFDNKNFPGIKFDVELNQSPETTINSSINIRHPYFNIIEKNSQTKIVPSPIRIAQVVLNHQTSKLSNVILSLGQKNYISYQKSNSNKNTSVRCRCDFTSTSFIPSILLENNSKYHNFSIQAQTRDMIYIALIDTKMTLRYKNFIFTYQNVRNCVKGNTAYSILLHYKHGLRDFQAAIMKDNFRTLTLRHKHEINDKLTVGASLTADSNLNSKVELAWIAKVNDAIIHSSIDTKLNVSTVYKQELYPQCNILVSTHLDHKNAQYNFGLGFQWVENSTN</sequence>
<dbReference type="InterPro" id="IPR023614">
    <property type="entry name" value="Porin_dom_sf"/>
</dbReference>
<dbReference type="InterPro" id="IPR027246">
    <property type="entry name" value="Porin_Euk/Tom40"/>
</dbReference>
<dbReference type="RefSeq" id="XP_001320195.1">
    <property type="nucleotide sequence ID" value="XM_001320160.1"/>
</dbReference>
<dbReference type="VEuPathDB" id="TrichDB:TVAGG3_0933720"/>
<dbReference type="InParanoid" id="A2EH93"/>
<evidence type="ECO:0000313" key="2">
    <source>
        <dbReference type="Proteomes" id="UP000001542"/>
    </source>
</evidence>
<keyword evidence="2" id="KW-1185">Reference proteome</keyword>
<proteinExistence type="predicted"/>
<reference evidence="1" key="1">
    <citation type="submission" date="2006-10" db="EMBL/GenBank/DDBJ databases">
        <authorList>
            <person name="Amadeo P."/>
            <person name="Zhao Q."/>
            <person name="Wortman J."/>
            <person name="Fraser-Liggett C."/>
            <person name="Carlton J."/>
        </authorList>
    </citation>
    <scope>NUCLEOTIDE SEQUENCE</scope>
    <source>
        <strain evidence="1">G3</strain>
    </source>
</reference>
<reference evidence="1" key="2">
    <citation type="journal article" date="2007" name="Science">
        <title>Draft genome sequence of the sexually transmitted pathogen Trichomonas vaginalis.</title>
        <authorList>
            <person name="Carlton J.M."/>
            <person name="Hirt R.P."/>
            <person name="Silva J.C."/>
            <person name="Delcher A.L."/>
            <person name="Schatz M."/>
            <person name="Zhao Q."/>
            <person name="Wortman J.R."/>
            <person name="Bidwell S.L."/>
            <person name="Alsmark U.C.M."/>
            <person name="Besteiro S."/>
            <person name="Sicheritz-Ponten T."/>
            <person name="Noel C.J."/>
            <person name="Dacks J.B."/>
            <person name="Foster P.G."/>
            <person name="Simillion C."/>
            <person name="Van de Peer Y."/>
            <person name="Miranda-Saavedra D."/>
            <person name="Barton G.J."/>
            <person name="Westrop G.D."/>
            <person name="Mueller S."/>
            <person name="Dessi D."/>
            <person name="Fiori P.L."/>
            <person name="Ren Q."/>
            <person name="Paulsen I."/>
            <person name="Zhang H."/>
            <person name="Bastida-Corcuera F.D."/>
            <person name="Simoes-Barbosa A."/>
            <person name="Brown M.T."/>
            <person name="Hayes R.D."/>
            <person name="Mukherjee M."/>
            <person name="Okumura C.Y."/>
            <person name="Schneider R."/>
            <person name="Smith A.J."/>
            <person name="Vanacova S."/>
            <person name="Villalvazo M."/>
            <person name="Haas B.J."/>
            <person name="Pertea M."/>
            <person name="Feldblyum T.V."/>
            <person name="Utterback T.R."/>
            <person name="Shu C.L."/>
            <person name="Osoegawa K."/>
            <person name="de Jong P.J."/>
            <person name="Hrdy I."/>
            <person name="Horvathova L."/>
            <person name="Zubacova Z."/>
            <person name="Dolezal P."/>
            <person name="Malik S.B."/>
            <person name="Logsdon J.M. Jr."/>
            <person name="Henze K."/>
            <person name="Gupta A."/>
            <person name="Wang C.C."/>
            <person name="Dunne R.L."/>
            <person name="Upcroft J.A."/>
            <person name="Upcroft P."/>
            <person name="White O."/>
            <person name="Salzberg S.L."/>
            <person name="Tang P."/>
            <person name="Chiu C.-H."/>
            <person name="Lee Y.-S."/>
            <person name="Embley T.M."/>
            <person name="Coombs G.H."/>
            <person name="Mottram J.C."/>
            <person name="Tachezy J."/>
            <person name="Fraser-Liggett C.M."/>
            <person name="Johnson P.J."/>
        </authorList>
    </citation>
    <scope>NUCLEOTIDE SEQUENCE [LARGE SCALE GENOMIC DNA]</scope>
    <source>
        <strain evidence="1">G3</strain>
    </source>
</reference>
<organism evidence="1 2">
    <name type="scientific">Trichomonas vaginalis (strain ATCC PRA-98 / G3)</name>
    <dbReference type="NCBI Taxonomy" id="412133"/>
    <lineage>
        <taxon>Eukaryota</taxon>
        <taxon>Metamonada</taxon>
        <taxon>Parabasalia</taxon>
        <taxon>Trichomonadida</taxon>
        <taxon>Trichomonadidae</taxon>
        <taxon>Trichomonas</taxon>
    </lineage>
</organism>
<protein>
    <submittedName>
        <fullName evidence="1">Uncharacterized protein</fullName>
    </submittedName>
</protein>
<dbReference type="GO" id="GO:0008308">
    <property type="term" value="F:voltage-gated monoatomic anion channel activity"/>
    <property type="evidence" value="ECO:0000318"/>
    <property type="project" value="GO_Central"/>
</dbReference>
<name>A2EH93_TRIV3</name>
<evidence type="ECO:0000313" key="1">
    <source>
        <dbReference type="EMBL" id="EAY07972.1"/>
    </source>
</evidence>
<dbReference type="Gene3D" id="2.40.160.10">
    <property type="entry name" value="Porin"/>
    <property type="match status" value="1"/>
</dbReference>
<dbReference type="EMBL" id="DS113388">
    <property type="protein sequence ID" value="EAY07972.1"/>
    <property type="molecule type" value="Genomic_DNA"/>
</dbReference>
<dbReference type="Proteomes" id="UP000001542">
    <property type="component" value="Unassembled WGS sequence"/>
</dbReference>
<gene>
    <name evidence="1" type="ORF">TVAG_332970</name>
</gene>
<accession>A2EH93</accession>
<dbReference type="Pfam" id="PF01459">
    <property type="entry name" value="Porin_3"/>
    <property type="match status" value="1"/>
</dbReference>
<dbReference type="KEGG" id="tva:4765868"/>
<dbReference type="TCDB" id="1.B.8.8.2">
    <property type="family name" value="the mitochondrial and plastid porin (mpp) family"/>
</dbReference>
<dbReference type="VEuPathDB" id="TrichDB:TVAG_332970"/>
<dbReference type="AlphaFoldDB" id="A2EH93"/>
<dbReference type="CDD" id="cd07303">
    <property type="entry name" value="Porin3"/>
    <property type="match status" value="1"/>
</dbReference>